<evidence type="ECO:0000313" key="2">
    <source>
        <dbReference type="Proteomes" id="UP001151760"/>
    </source>
</evidence>
<organism evidence="1 2">
    <name type="scientific">Tanacetum coccineum</name>
    <dbReference type="NCBI Taxonomy" id="301880"/>
    <lineage>
        <taxon>Eukaryota</taxon>
        <taxon>Viridiplantae</taxon>
        <taxon>Streptophyta</taxon>
        <taxon>Embryophyta</taxon>
        <taxon>Tracheophyta</taxon>
        <taxon>Spermatophyta</taxon>
        <taxon>Magnoliopsida</taxon>
        <taxon>eudicotyledons</taxon>
        <taxon>Gunneridae</taxon>
        <taxon>Pentapetalae</taxon>
        <taxon>asterids</taxon>
        <taxon>campanulids</taxon>
        <taxon>Asterales</taxon>
        <taxon>Asteraceae</taxon>
        <taxon>Asteroideae</taxon>
        <taxon>Anthemideae</taxon>
        <taxon>Anthemidinae</taxon>
        <taxon>Tanacetum</taxon>
    </lineage>
</organism>
<accession>A0ABQ4ZTR0</accession>
<proteinExistence type="predicted"/>
<name>A0ABQ4ZTR0_9ASTR</name>
<dbReference type="Proteomes" id="UP001151760">
    <property type="component" value="Unassembled WGS sequence"/>
</dbReference>
<comment type="caution">
    <text evidence="1">The sequence shown here is derived from an EMBL/GenBank/DDBJ whole genome shotgun (WGS) entry which is preliminary data.</text>
</comment>
<protein>
    <submittedName>
        <fullName evidence="1">Uncharacterized protein</fullName>
    </submittedName>
</protein>
<keyword evidence="2" id="KW-1185">Reference proteome</keyword>
<evidence type="ECO:0000313" key="1">
    <source>
        <dbReference type="EMBL" id="GJS93628.1"/>
    </source>
</evidence>
<dbReference type="EMBL" id="BQNB010011671">
    <property type="protein sequence ID" value="GJS93628.1"/>
    <property type="molecule type" value="Genomic_DNA"/>
</dbReference>
<gene>
    <name evidence="1" type="ORF">Tco_0800596</name>
</gene>
<sequence length="125" mass="13526">MEGARERAYAIRDGILYAVVSSRMNQVNELKRAQVGGGGDDENKDDGEVVVEMVVVGCGGDVVEMIDDDDDGGSGVKWWLPPAGDRNLAWILPEKGDGARKPKGGRRPTELKIQEMVNIWVSGEA</sequence>
<reference evidence="1" key="1">
    <citation type="journal article" date="2022" name="Int. J. Mol. Sci.">
        <title>Draft Genome of Tanacetum Coccineum: Genomic Comparison of Closely Related Tanacetum-Family Plants.</title>
        <authorList>
            <person name="Yamashiro T."/>
            <person name="Shiraishi A."/>
            <person name="Nakayama K."/>
            <person name="Satake H."/>
        </authorList>
    </citation>
    <scope>NUCLEOTIDE SEQUENCE</scope>
</reference>
<reference evidence="1" key="2">
    <citation type="submission" date="2022-01" db="EMBL/GenBank/DDBJ databases">
        <authorList>
            <person name="Yamashiro T."/>
            <person name="Shiraishi A."/>
            <person name="Satake H."/>
            <person name="Nakayama K."/>
        </authorList>
    </citation>
    <scope>NUCLEOTIDE SEQUENCE</scope>
</reference>